<dbReference type="EMBL" id="AYFO01000052">
    <property type="protein sequence ID" value="ETQ87119.1"/>
    <property type="molecule type" value="Genomic_DNA"/>
</dbReference>
<evidence type="ECO:0000313" key="2">
    <source>
        <dbReference type="Proteomes" id="UP000018906"/>
    </source>
</evidence>
<evidence type="ECO:0000313" key="1">
    <source>
        <dbReference type="EMBL" id="ETQ87119.1"/>
    </source>
</evidence>
<accession>A0ABC9V530</accession>
<reference evidence="1 2" key="1">
    <citation type="journal article" date="2014" name="MBio">
        <title>New insights into dissemination and variation of the health care-associated pathogen Acinetobacter baumannii from genomic analysis.</title>
        <authorList>
            <person name="Wright M.S."/>
            <person name="Haft D.H."/>
            <person name="Harkins D.M."/>
            <person name="Perez F."/>
            <person name="Hujer K.M."/>
            <person name="Bajaksouzian S."/>
            <person name="Benard M.F."/>
            <person name="Jacobs M.R."/>
            <person name="Bonomo R.A."/>
            <person name="Adams M.D."/>
        </authorList>
    </citation>
    <scope>NUCLEOTIDE SEQUENCE [LARGE SCALE GENOMIC DNA]</scope>
    <source>
        <strain evidence="1 2">UH5307</strain>
    </source>
</reference>
<dbReference type="Proteomes" id="UP000018906">
    <property type="component" value="Unassembled WGS sequence"/>
</dbReference>
<protein>
    <submittedName>
        <fullName evidence="1">Uncharacterized protein</fullName>
    </submittedName>
</protein>
<sequence>MAVTDKHPQYIAAQKSWEIMRDAVAGEEQIKQAQ</sequence>
<name>A0ABC9V530_ACIBA</name>
<dbReference type="AlphaFoldDB" id="A0ABC9V530"/>
<gene>
    <name evidence="1" type="ORF">P669_4152</name>
</gene>
<comment type="caution">
    <text evidence="1">The sequence shown here is derived from an EMBL/GenBank/DDBJ whole genome shotgun (WGS) entry which is preliminary data.</text>
</comment>
<proteinExistence type="predicted"/>
<feature type="non-terminal residue" evidence="1">
    <location>
        <position position="34"/>
    </location>
</feature>
<organism evidence="1 2">
    <name type="scientific">Acinetobacter baumannii UH5307</name>
    <dbReference type="NCBI Taxonomy" id="1398973"/>
    <lineage>
        <taxon>Bacteria</taxon>
        <taxon>Pseudomonadati</taxon>
        <taxon>Pseudomonadota</taxon>
        <taxon>Gammaproteobacteria</taxon>
        <taxon>Moraxellales</taxon>
        <taxon>Moraxellaceae</taxon>
        <taxon>Acinetobacter</taxon>
        <taxon>Acinetobacter calcoaceticus/baumannii complex</taxon>
    </lineage>
</organism>